<evidence type="ECO:0000313" key="1">
    <source>
        <dbReference type="EMBL" id="CAG6000892.1"/>
    </source>
</evidence>
<dbReference type="OrthoDB" id="1933717at2759"/>
<feature type="non-terminal residue" evidence="1">
    <location>
        <position position="1"/>
    </location>
</feature>
<organism evidence="1 2">
    <name type="scientific">Menidia menidia</name>
    <name type="common">Atlantic silverside</name>
    <dbReference type="NCBI Taxonomy" id="238744"/>
    <lineage>
        <taxon>Eukaryota</taxon>
        <taxon>Metazoa</taxon>
        <taxon>Chordata</taxon>
        <taxon>Craniata</taxon>
        <taxon>Vertebrata</taxon>
        <taxon>Euteleostomi</taxon>
        <taxon>Actinopterygii</taxon>
        <taxon>Neopterygii</taxon>
        <taxon>Teleostei</taxon>
        <taxon>Neoteleostei</taxon>
        <taxon>Acanthomorphata</taxon>
        <taxon>Ovalentaria</taxon>
        <taxon>Atherinomorphae</taxon>
        <taxon>Atheriniformes</taxon>
        <taxon>Atherinopsidae</taxon>
        <taxon>Menidiinae</taxon>
        <taxon>Menidia</taxon>
    </lineage>
</organism>
<name>A0A8S4BRK9_9TELE</name>
<dbReference type="AlphaFoldDB" id="A0A8S4BRK9"/>
<dbReference type="Proteomes" id="UP000677803">
    <property type="component" value="Unassembled WGS sequence"/>
</dbReference>
<reference evidence="1" key="1">
    <citation type="submission" date="2021-05" db="EMBL/GenBank/DDBJ databases">
        <authorList>
            <person name="Tigano A."/>
        </authorList>
    </citation>
    <scope>NUCLEOTIDE SEQUENCE</scope>
</reference>
<evidence type="ECO:0000313" key="2">
    <source>
        <dbReference type="Proteomes" id="UP000677803"/>
    </source>
</evidence>
<sequence>MHELIWKPPARYGGAETEIHRSRDANSVTTKPGEMHCSKSAGLAGQQVVRVSQAGVVDAHVHAFVLRLNGGEHGQNILLLGQPTTFMPSRTSSLATTAPIPAEAPVTRATLPLQRSITAARP</sequence>
<dbReference type="EMBL" id="CAJRST010037777">
    <property type="protein sequence ID" value="CAG6000892.1"/>
    <property type="molecule type" value="Genomic_DNA"/>
</dbReference>
<gene>
    <name evidence="1" type="ORF">MMEN_LOCUS18231</name>
</gene>
<keyword evidence="2" id="KW-1185">Reference proteome</keyword>
<protein>
    <submittedName>
        <fullName evidence="1">(Atlantic silverside) hypothetical protein</fullName>
    </submittedName>
</protein>
<proteinExistence type="predicted"/>
<comment type="caution">
    <text evidence="1">The sequence shown here is derived from an EMBL/GenBank/DDBJ whole genome shotgun (WGS) entry which is preliminary data.</text>
</comment>
<accession>A0A8S4BRK9</accession>